<dbReference type="HOGENOM" id="CLU_067226_0_0_1"/>
<dbReference type="STRING" id="7719.ENSCINP00000009076"/>
<protein>
    <recommendedName>
        <fullName evidence="9">ADP-ribose pyrophosphatase, mitochondrial</fullName>
        <ecNumber evidence="2">3.6.1.13</ecNumber>
    </recommendedName>
    <alternativeName>
        <fullName evidence="3">ADP-ribose diphosphatase</fullName>
    </alternativeName>
    <alternativeName>
        <fullName evidence="5">ADP-ribose phosphohydrolase</fullName>
    </alternativeName>
    <alternativeName>
        <fullName evidence="4">Adenosine diphosphoribose pyrophosphatase</fullName>
    </alternativeName>
    <alternativeName>
        <fullName evidence="10">Nucleoside diphosphate-linked moiety X motif 9</fullName>
    </alternativeName>
</protein>
<evidence type="ECO:0000256" key="4">
    <source>
        <dbReference type="ARBA" id="ARBA00030308"/>
    </source>
</evidence>
<evidence type="ECO:0000256" key="3">
    <source>
        <dbReference type="ARBA" id="ARBA00030162"/>
    </source>
</evidence>
<comment type="subunit">
    <text evidence="8">Monomer. Interacts with GLOD4.</text>
</comment>
<dbReference type="PANTHER" id="PTHR13030">
    <property type="entry name" value="NUDIX HYDROLASE"/>
    <property type="match status" value="1"/>
</dbReference>
<reference evidence="12" key="2">
    <citation type="journal article" date="2008" name="Genome Biol.">
        <title>Improved genome assembly and evidence-based global gene model set for the chordate Ciona intestinalis: new insight into intron and operon populations.</title>
        <authorList>
            <person name="Satou Y."/>
            <person name="Mineta K."/>
            <person name="Ogasawara M."/>
            <person name="Sasakura Y."/>
            <person name="Shoguchi E."/>
            <person name="Ueno K."/>
            <person name="Yamada L."/>
            <person name="Matsumoto J."/>
            <person name="Wasserscheid J."/>
            <person name="Dewar K."/>
            <person name="Wiley G.B."/>
            <person name="Macmil S.L."/>
            <person name="Roe B.A."/>
            <person name="Zeller R.W."/>
            <person name="Hastings K.E."/>
            <person name="Lemaire P."/>
            <person name="Lindquist E."/>
            <person name="Endo T."/>
            <person name="Hotta K."/>
            <person name="Inaba K."/>
        </authorList>
    </citation>
    <scope>NUCLEOTIDE SEQUENCE [LARGE SCALE GENOMIC DNA]</scope>
    <source>
        <strain evidence="12">wild type</strain>
    </source>
</reference>
<sequence>MTLNSASKLHVKARTAEYPLSACKRFCVSDDKVDWKVEFKEYSPVSYTAPSVERNPPWADVDVTKTSKTLKYNEIDGKVNRKSYTGVYKVSGNLPINPMGRTGVVCRGLLGKWGPNHAADPIVTRWKRDGQKRLIQHKKTQKPILQFVAIQRKDNKQWAIPGGMVDADEKVSVTLKREFSEETLNSLDANAEEKRKIYDQIKKLFKHGTVVYKGYVDDPRNTDNAWMETVAVNFHDDNGESVGRLPLSAGDDAGAVAWIDVGRELTLYASHEELIKKTSEIHSAHW</sequence>
<dbReference type="PANTHER" id="PTHR13030:SF8">
    <property type="entry name" value="ADP-RIBOSE PYROPHOSPHATASE, MITOCHONDRIAL"/>
    <property type="match status" value="1"/>
</dbReference>
<evidence type="ECO:0000313" key="12">
    <source>
        <dbReference type="Ensembl" id="ENSCINP00000009076.2"/>
    </source>
</evidence>
<evidence type="ECO:0000256" key="6">
    <source>
        <dbReference type="ARBA" id="ARBA00049546"/>
    </source>
</evidence>
<evidence type="ECO:0000259" key="11">
    <source>
        <dbReference type="PROSITE" id="PS51462"/>
    </source>
</evidence>
<evidence type="ECO:0000256" key="1">
    <source>
        <dbReference type="ARBA" id="ARBA00007482"/>
    </source>
</evidence>
<evidence type="ECO:0000256" key="5">
    <source>
        <dbReference type="ARBA" id="ARBA00033056"/>
    </source>
</evidence>
<feature type="domain" description="Nudix hydrolase" evidence="11">
    <location>
        <begin position="115"/>
        <end position="281"/>
    </location>
</feature>
<dbReference type="InterPro" id="IPR000086">
    <property type="entry name" value="NUDIX_hydrolase_dom"/>
</dbReference>
<reference evidence="12" key="4">
    <citation type="submission" date="2025-09" db="UniProtKB">
        <authorList>
            <consortium name="Ensembl"/>
        </authorList>
    </citation>
    <scope>IDENTIFICATION</scope>
</reference>
<proteinExistence type="inferred from homology"/>
<dbReference type="CDD" id="cd03670">
    <property type="entry name" value="NUDIX_ADPRase_Nudt9"/>
    <property type="match status" value="1"/>
</dbReference>
<comment type="similarity">
    <text evidence="1">Belongs to the Nudix hydrolase family. NudF subfamily.</text>
</comment>
<evidence type="ECO:0000256" key="8">
    <source>
        <dbReference type="ARBA" id="ARBA00064968"/>
    </source>
</evidence>
<dbReference type="EC" id="3.6.1.13" evidence="2"/>
<dbReference type="PROSITE" id="PS51462">
    <property type="entry name" value="NUDIX"/>
    <property type="match status" value="1"/>
</dbReference>
<evidence type="ECO:0000313" key="13">
    <source>
        <dbReference type="Proteomes" id="UP000008144"/>
    </source>
</evidence>
<evidence type="ECO:0000256" key="2">
    <source>
        <dbReference type="ARBA" id="ARBA00012453"/>
    </source>
</evidence>
<comment type="function">
    <text evidence="7">Hydrolyzes ADP-ribose (ADPR) to AMP and ribose 5'-phosphate.</text>
</comment>
<dbReference type="InParanoid" id="F7AUJ8"/>
<dbReference type="GeneTree" id="ENSGT00390000017405"/>
<reference evidence="13" key="1">
    <citation type="journal article" date="2002" name="Science">
        <title>The draft genome of Ciona intestinalis: insights into chordate and vertebrate origins.</title>
        <authorList>
            <person name="Dehal P."/>
            <person name="Satou Y."/>
            <person name="Campbell R.K."/>
            <person name="Chapman J."/>
            <person name="Degnan B."/>
            <person name="De Tomaso A."/>
            <person name="Davidson B."/>
            <person name="Di Gregorio A."/>
            <person name="Gelpke M."/>
            <person name="Goodstein D.M."/>
            <person name="Harafuji N."/>
            <person name="Hastings K.E."/>
            <person name="Ho I."/>
            <person name="Hotta K."/>
            <person name="Huang W."/>
            <person name="Kawashima T."/>
            <person name="Lemaire P."/>
            <person name="Martinez D."/>
            <person name="Meinertzhagen I.A."/>
            <person name="Necula S."/>
            <person name="Nonaka M."/>
            <person name="Putnam N."/>
            <person name="Rash S."/>
            <person name="Saiga H."/>
            <person name="Satake M."/>
            <person name="Terry A."/>
            <person name="Yamada L."/>
            <person name="Wang H.G."/>
            <person name="Awazu S."/>
            <person name="Azumi K."/>
            <person name="Boore J."/>
            <person name="Branno M."/>
            <person name="Chin-Bow S."/>
            <person name="DeSantis R."/>
            <person name="Doyle S."/>
            <person name="Francino P."/>
            <person name="Keys D.N."/>
            <person name="Haga S."/>
            <person name="Hayashi H."/>
            <person name="Hino K."/>
            <person name="Imai K.S."/>
            <person name="Inaba K."/>
            <person name="Kano S."/>
            <person name="Kobayashi K."/>
            <person name="Kobayashi M."/>
            <person name="Lee B.I."/>
            <person name="Makabe K.W."/>
            <person name="Manohar C."/>
            <person name="Matassi G."/>
            <person name="Medina M."/>
            <person name="Mochizuki Y."/>
            <person name="Mount S."/>
            <person name="Morishita T."/>
            <person name="Miura S."/>
            <person name="Nakayama A."/>
            <person name="Nishizaka S."/>
            <person name="Nomoto H."/>
            <person name="Ohta F."/>
            <person name="Oishi K."/>
            <person name="Rigoutsos I."/>
            <person name="Sano M."/>
            <person name="Sasaki A."/>
            <person name="Sasakura Y."/>
            <person name="Shoguchi E."/>
            <person name="Shin-i T."/>
            <person name="Spagnuolo A."/>
            <person name="Stainier D."/>
            <person name="Suzuki M.M."/>
            <person name="Tassy O."/>
            <person name="Takatori N."/>
            <person name="Tokuoka M."/>
            <person name="Yagi K."/>
            <person name="Yoshizaki F."/>
            <person name="Wada S."/>
            <person name="Zhang C."/>
            <person name="Hyatt P.D."/>
            <person name="Larimer F."/>
            <person name="Detter C."/>
            <person name="Doggett N."/>
            <person name="Glavina T."/>
            <person name="Hawkins T."/>
            <person name="Richardson P."/>
            <person name="Lucas S."/>
            <person name="Kohara Y."/>
            <person name="Levine M."/>
            <person name="Satoh N."/>
            <person name="Rokhsar D.S."/>
        </authorList>
    </citation>
    <scope>NUCLEOTIDE SEQUENCE [LARGE SCALE GENOMIC DNA]</scope>
</reference>
<name>F7AUJ8_CIOIN</name>
<dbReference type="Ensembl" id="ENSCINT00000009076.2">
    <property type="protein sequence ID" value="ENSCINP00000009076.2"/>
    <property type="gene ID" value="ENSCING00000004392.2"/>
</dbReference>
<reference evidence="12" key="3">
    <citation type="submission" date="2025-08" db="UniProtKB">
        <authorList>
            <consortium name="Ensembl"/>
        </authorList>
    </citation>
    <scope>IDENTIFICATION</scope>
</reference>
<dbReference type="Pfam" id="PF25969">
    <property type="entry name" value="NUDT9_N"/>
    <property type="match status" value="1"/>
</dbReference>
<dbReference type="Gene3D" id="3.90.79.10">
    <property type="entry name" value="Nucleoside Triphosphate Pyrophosphohydrolase"/>
    <property type="match status" value="1"/>
</dbReference>
<dbReference type="SUPFAM" id="SSF55811">
    <property type="entry name" value="Nudix"/>
    <property type="match status" value="1"/>
</dbReference>
<dbReference type="InterPro" id="IPR039989">
    <property type="entry name" value="NUDT9"/>
</dbReference>
<dbReference type="Pfam" id="PF00293">
    <property type="entry name" value="NUDIX"/>
    <property type="match status" value="1"/>
</dbReference>
<evidence type="ECO:0000256" key="9">
    <source>
        <dbReference type="ARBA" id="ARBA00070304"/>
    </source>
</evidence>
<dbReference type="FunFam" id="3.90.79.10:FF:000021">
    <property type="entry name" value="ADP-ribose pyrophosphatase, mitochondrial isoform X1"/>
    <property type="match status" value="1"/>
</dbReference>
<dbReference type="Proteomes" id="UP000008144">
    <property type="component" value="Chromosome 3"/>
</dbReference>
<dbReference type="OMA" id="VQVYQGY"/>
<evidence type="ECO:0000256" key="7">
    <source>
        <dbReference type="ARBA" id="ARBA00056962"/>
    </source>
</evidence>
<dbReference type="FunCoup" id="F7AUJ8">
    <property type="interactions" value="464"/>
</dbReference>
<dbReference type="InterPro" id="IPR015797">
    <property type="entry name" value="NUDIX_hydrolase-like_dom_sf"/>
</dbReference>
<evidence type="ECO:0000256" key="10">
    <source>
        <dbReference type="ARBA" id="ARBA00079599"/>
    </source>
</evidence>
<organism evidence="12 13">
    <name type="scientific">Ciona intestinalis</name>
    <name type="common">Transparent sea squirt</name>
    <name type="synonym">Ascidia intestinalis</name>
    <dbReference type="NCBI Taxonomy" id="7719"/>
    <lineage>
        <taxon>Eukaryota</taxon>
        <taxon>Metazoa</taxon>
        <taxon>Chordata</taxon>
        <taxon>Tunicata</taxon>
        <taxon>Ascidiacea</taxon>
        <taxon>Phlebobranchia</taxon>
        <taxon>Cionidae</taxon>
        <taxon>Ciona</taxon>
    </lineage>
</organism>
<comment type="catalytic activity">
    <reaction evidence="6">
        <text>ADP-D-ribose + H2O = D-ribose 5-phosphate + AMP + 2 H(+)</text>
        <dbReference type="Rhea" id="RHEA:10412"/>
        <dbReference type="ChEBI" id="CHEBI:15377"/>
        <dbReference type="ChEBI" id="CHEBI:15378"/>
        <dbReference type="ChEBI" id="CHEBI:57967"/>
        <dbReference type="ChEBI" id="CHEBI:78346"/>
        <dbReference type="ChEBI" id="CHEBI:456215"/>
        <dbReference type="EC" id="3.6.1.13"/>
    </reaction>
</comment>
<accession>F7AUJ8</accession>
<dbReference type="GO" id="GO:0047631">
    <property type="term" value="F:ADP-ribose diphosphatase activity"/>
    <property type="evidence" value="ECO:0007669"/>
    <property type="project" value="UniProtKB-EC"/>
</dbReference>
<keyword evidence="13" id="KW-1185">Reference proteome</keyword>
<dbReference type="AlphaFoldDB" id="F7AUJ8"/>
<dbReference type="EMBL" id="EAAA01001763">
    <property type="status" value="NOT_ANNOTATED_CDS"/>
    <property type="molecule type" value="Genomic_DNA"/>
</dbReference>